<dbReference type="EMBL" id="CAKXZT010000068">
    <property type="protein sequence ID" value="CAH2397053.1"/>
    <property type="molecule type" value="Genomic_DNA"/>
</dbReference>
<dbReference type="PANTHER" id="PTHR47506:SF6">
    <property type="entry name" value="HTH-TYPE TRANSCRIPTIONAL REPRESSOR NEMR"/>
    <property type="match status" value="1"/>
</dbReference>
<comment type="caution">
    <text evidence="7">The sequence shown here is derived from an EMBL/GenBank/DDBJ whole genome shotgun (WGS) entry which is preliminary data.</text>
</comment>
<evidence type="ECO:0000256" key="1">
    <source>
        <dbReference type="ARBA" id="ARBA00022491"/>
    </source>
</evidence>
<reference evidence="7 8" key="1">
    <citation type="submission" date="2022-03" db="EMBL/GenBank/DDBJ databases">
        <authorList>
            <person name="Brunel B."/>
        </authorList>
    </citation>
    <scope>NUCLEOTIDE SEQUENCE [LARGE SCALE GENOMIC DNA]</scope>
    <source>
        <strain evidence="7">STM5069sample</strain>
    </source>
</reference>
<evidence type="ECO:0000256" key="3">
    <source>
        <dbReference type="ARBA" id="ARBA00023125"/>
    </source>
</evidence>
<feature type="DNA-binding region" description="H-T-H motif" evidence="5">
    <location>
        <begin position="31"/>
        <end position="50"/>
    </location>
</feature>
<evidence type="ECO:0000313" key="7">
    <source>
        <dbReference type="EMBL" id="CAH2397053.1"/>
    </source>
</evidence>
<evidence type="ECO:0000313" key="8">
    <source>
        <dbReference type="Proteomes" id="UP001153050"/>
    </source>
</evidence>
<dbReference type="InterPro" id="IPR001647">
    <property type="entry name" value="HTH_TetR"/>
</dbReference>
<dbReference type="SUPFAM" id="SSF46689">
    <property type="entry name" value="Homeodomain-like"/>
    <property type="match status" value="1"/>
</dbReference>
<dbReference type="SUPFAM" id="SSF48498">
    <property type="entry name" value="Tetracyclin repressor-like, C-terminal domain"/>
    <property type="match status" value="1"/>
</dbReference>
<organism evidence="7 8">
    <name type="scientific">Mesorhizobium escarrei</name>
    <dbReference type="NCBI Taxonomy" id="666018"/>
    <lineage>
        <taxon>Bacteria</taxon>
        <taxon>Pseudomonadati</taxon>
        <taxon>Pseudomonadota</taxon>
        <taxon>Alphaproteobacteria</taxon>
        <taxon>Hyphomicrobiales</taxon>
        <taxon>Phyllobacteriaceae</taxon>
        <taxon>Mesorhizobium</taxon>
    </lineage>
</organism>
<gene>
    <name evidence="7" type="ORF">MES5069_160040</name>
</gene>
<dbReference type="Gene3D" id="1.10.357.10">
    <property type="entry name" value="Tetracycline Repressor, domain 2"/>
    <property type="match status" value="1"/>
</dbReference>
<dbReference type="RefSeq" id="WP_254017075.1">
    <property type="nucleotide sequence ID" value="NZ_CAKXZT010000068.1"/>
</dbReference>
<dbReference type="PROSITE" id="PS50977">
    <property type="entry name" value="HTH_TETR_2"/>
    <property type="match status" value="1"/>
</dbReference>
<dbReference type="InterPro" id="IPR039538">
    <property type="entry name" value="BetI_C"/>
</dbReference>
<dbReference type="PANTHER" id="PTHR47506">
    <property type="entry name" value="TRANSCRIPTIONAL REGULATORY PROTEIN"/>
    <property type="match status" value="1"/>
</dbReference>
<evidence type="ECO:0000259" key="6">
    <source>
        <dbReference type="PROSITE" id="PS50977"/>
    </source>
</evidence>
<feature type="domain" description="HTH tetR-type" evidence="6">
    <location>
        <begin position="8"/>
        <end position="68"/>
    </location>
</feature>
<sequence>MGQHKTWQERREQLIEATIVSIHEDGLEKTSIQRIAKRAGLTAGIVGHYFGDKDGLLNATYDALYAKILANAERASNSQQSPAARVKSILLGYLSPDQLTPEIVTAWYVLVARLRQSPALQEIQLNAEITVRGKLRALLNEELSSMDAEALSRGLFAMVTGFWVLMASDPASQDYDAHRKSILSVIERFLKAYSLRDT</sequence>
<keyword evidence="8" id="KW-1185">Reference proteome</keyword>
<dbReference type="InterPro" id="IPR036271">
    <property type="entry name" value="Tet_transcr_reg_TetR-rel_C_sf"/>
</dbReference>
<proteinExistence type="predicted"/>
<evidence type="ECO:0000256" key="5">
    <source>
        <dbReference type="PROSITE-ProRule" id="PRU00335"/>
    </source>
</evidence>
<name>A0ABM9DLQ9_9HYPH</name>
<accession>A0ABM9DLQ9</accession>
<dbReference type="Pfam" id="PF13977">
    <property type="entry name" value="TetR_C_6"/>
    <property type="match status" value="1"/>
</dbReference>
<keyword evidence="1" id="KW-0678">Repressor</keyword>
<keyword evidence="3 5" id="KW-0238">DNA-binding</keyword>
<dbReference type="Proteomes" id="UP001153050">
    <property type="component" value="Unassembled WGS sequence"/>
</dbReference>
<evidence type="ECO:0000256" key="2">
    <source>
        <dbReference type="ARBA" id="ARBA00023015"/>
    </source>
</evidence>
<dbReference type="Pfam" id="PF00440">
    <property type="entry name" value="TetR_N"/>
    <property type="match status" value="1"/>
</dbReference>
<keyword evidence="4" id="KW-0804">Transcription</keyword>
<keyword evidence="2" id="KW-0805">Transcription regulation</keyword>
<dbReference type="InterPro" id="IPR009057">
    <property type="entry name" value="Homeodomain-like_sf"/>
</dbReference>
<evidence type="ECO:0000256" key="4">
    <source>
        <dbReference type="ARBA" id="ARBA00023163"/>
    </source>
</evidence>
<protein>
    <submittedName>
        <fullName evidence="7">HTH-type transcriptional regulator BetI</fullName>
    </submittedName>
</protein>